<dbReference type="PANTHER" id="PTHR21432:SF20">
    <property type="entry name" value="ACETYL-COA HYDROLASE"/>
    <property type="match status" value="1"/>
</dbReference>
<evidence type="ECO:0000313" key="6">
    <source>
        <dbReference type="Proteomes" id="UP000838748"/>
    </source>
</evidence>
<dbReference type="InterPro" id="IPR037171">
    <property type="entry name" value="NagB/RpiA_transferase-like"/>
</dbReference>
<dbReference type="EC" id="2.8.3.-" evidence="5"/>
<dbReference type="InterPro" id="IPR038460">
    <property type="entry name" value="AcetylCoA_hyd_C_sf"/>
</dbReference>
<feature type="domain" description="Acetyl-CoA hydrolase/transferase N-terminal" evidence="3">
    <location>
        <begin position="14"/>
        <end position="202"/>
    </location>
</feature>
<dbReference type="InterPro" id="IPR026888">
    <property type="entry name" value="AcetylCoA_hyd_C"/>
</dbReference>
<dbReference type="Gene3D" id="3.40.1080.20">
    <property type="entry name" value="Acetyl-CoA hydrolase/transferase C-terminal domain"/>
    <property type="match status" value="1"/>
</dbReference>
<comment type="similarity">
    <text evidence="1">Belongs to the acetyl-CoA hydrolase/transferase family.</text>
</comment>
<dbReference type="Proteomes" id="UP000838748">
    <property type="component" value="Unassembled WGS sequence"/>
</dbReference>
<dbReference type="Gene3D" id="3.40.1080.10">
    <property type="entry name" value="Glutaconate Coenzyme A-transferase"/>
    <property type="match status" value="1"/>
</dbReference>
<dbReference type="GO" id="GO:0016740">
    <property type="term" value="F:transferase activity"/>
    <property type="evidence" value="ECO:0007669"/>
    <property type="project" value="UniProtKB-KW"/>
</dbReference>
<keyword evidence="2 5" id="KW-0808">Transferase</keyword>
<keyword evidence="6" id="KW-1185">Reference proteome</keyword>
<comment type="caution">
    <text evidence="5">The sequence shown here is derived from an EMBL/GenBank/DDBJ whole genome shotgun (WGS) entry which is preliminary data.</text>
</comment>
<evidence type="ECO:0000256" key="2">
    <source>
        <dbReference type="ARBA" id="ARBA00022679"/>
    </source>
</evidence>
<dbReference type="Pfam" id="PF02550">
    <property type="entry name" value="AcetylCoA_hydro"/>
    <property type="match status" value="1"/>
</dbReference>
<organism evidence="5 6">
    <name type="scientific">Vibrio marisflavi CECT 7928</name>
    <dbReference type="NCBI Taxonomy" id="634439"/>
    <lineage>
        <taxon>Bacteria</taxon>
        <taxon>Pseudomonadati</taxon>
        <taxon>Pseudomonadota</taxon>
        <taxon>Gammaproteobacteria</taxon>
        <taxon>Vibrionales</taxon>
        <taxon>Vibrionaceae</taxon>
        <taxon>Vibrio</taxon>
    </lineage>
</organism>
<evidence type="ECO:0000259" key="3">
    <source>
        <dbReference type="Pfam" id="PF02550"/>
    </source>
</evidence>
<proteinExistence type="inferred from homology"/>
<dbReference type="SUPFAM" id="SSF100950">
    <property type="entry name" value="NagB/RpiA/CoA transferase-like"/>
    <property type="match status" value="2"/>
</dbReference>
<sequence length="453" mass="49696">MNNVNTEVTRDQELYQEKLMSADEAVRKFLPDAHFVTFGCYAGTPVSVSKAYAEAAKDGLFTHPIETYLFRSSAEVVSYFNDPEVLKTIHLQLPFMGGEIGTLLKTARNHLGKVQYPEYIPGHFSHMESGFLTQEGDPDVHMLQVSPMDEHGYFSFGLDGSFSIPAARRAKRLIVEVNEKMPRTFGDGILHVSEVDAIVEHTSDLLVLPNKPAKETDHAIAEHIINYIPDGACIQLGIGGVPDAVGKFLLNKNDLGIHTELLCSSQIDLIRNGNVTNKMKNLHRFHTVFNVSMLPSQEYYDVLDNNPSMLCYPASYVNDASVIEKIDNMVSINSFVEIDLFGQVASESVAWKQITGTGGQVDFVRGASNSRGGKSFLAAASTAKGGQLSKIVPRLNNIVTTARTDVQHVVTEFGCANLAGMSNSQRAKTLISLAHPSFRDDLTEQAKAMGLIK</sequence>
<dbReference type="Gene3D" id="3.30.750.70">
    <property type="entry name" value="4-hydroxybutyrate coenzyme like domains"/>
    <property type="match status" value="1"/>
</dbReference>
<reference evidence="5" key="1">
    <citation type="submission" date="2021-11" db="EMBL/GenBank/DDBJ databases">
        <authorList>
            <person name="Rodrigo-Torres L."/>
            <person name="Arahal R. D."/>
            <person name="Lucena T."/>
        </authorList>
    </citation>
    <scope>NUCLEOTIDE SEQUENCE</scope>
    <source>
        <strain evidence="5">CECT 7928</strain>
    </source>
</reference>
<dbReference type="EMBL" id="CAKLDM010000001">
    <property type="protein sequence ID" value="CAH0537737.1"/>
    <property type="molecule type" value="Genomic_DNA"/>
</dbReference>
<protein>
    <submittedName>
        <fullName evidence="5">Butyryl-CoA:acetate CoA-transferase</fullName>
        <ecNumber evidence="5">2.8.3.-</ecNumber>
    </submittedName>
</protein>
<evidence type="ECO:0000313" key="5">
    <source>
        <dbReference type="EMBL" id="CAH0537737.1"/>
    </source>
</evidence>
<dbReference type="Pfam" id="PF13336">
    <property type="entry name" value="AcetylCoA_hyd_C"/>
    <property type="match status" value="1"/>
</dbReference>
<feature type="domain" description="Acetyl-CoA hydrolase/transferase C-terminal" evidence="4">
    <location>
        <begin position="296"/>
        <end position="446"/>
    </location>
</feature>
<dbReference type="RefSeq" id="WP_237360631.1">
    <property type="nucleotide sequence ID" value="NZ_CAKLDM010000001.1"/>
</dbReference>
<dbReference type="PANTHER" id="PTHR21432">
    <property type="entry name" value="ACETYL-COA HYDROLASE-RELATED"/>
    <property type="match status" value="1"/>
</dbReference>
<gene>
    <name evidence="5" type="ORF">VMF7928_01289</name>
</gene>
<dbReference type="InterPro" id="IPR046433">
    <property type="entry name" value="ActCoA_hydro"/>
</dbReference>
<name>A0ABN8E372_9VIBR</name>
<accession>A0ABN8E372</accession>
<evidence type="ECO:0000259" key="4">
    <source>
        <dbReference type="Pfam" id="PF13336"/>
    </source>
</evidence>
<dbReference type="InterPro" id="IPR003702">
    <property type="entry name" value="ActCoA_hydro_N"/>
</dbReference>
<evidence type="ECO:0000256" key="1">
    <source>
        <dbReference type="ARBA" id="ARBA00009632"/>
    </source>
</evidence>